<proteinExistence type="inferred from homology"/>
<dbReference type="EMBL" id="UAWB01000012">
    <property type="protein sequence ID" value="SQB45895.1"/>
    <property type="molecule type" value="Genomic_DNA"/>
</dbReference>
<dbReference type="PANTHER" id="PTHR30069:SF29">
    <property type="entry name" value="HEMOGLOBIN AND HEMOGLOBIN-HAPTOGLOBIN-BINDING PROTEIN 1-RELATED"/>
    <property type="match status" value="1"/>
</dbReference>
<feature type="domain" description="TonB-dependent receptor-like beta-barrel" evidence="12">
    <location>
        <begin position="311"/>
        <end position="777"/>
    </location>
</feature>
<dbReference type="SUPFAM" id="SSF56935">
    <property type="entry name" value="Porins"/>
    <property type="match status" value="1"/>
</dbReference>
<dbReference type="Proteomes" id="UP000251670">
    <property type="component" value="Unassembled WGS sequence"/>
</dbReference>
<evidence type="ECO:0000313" key="16">
    <source>
        <dbReference type="Proteomes" id="UP000199426"/>
    </source>
</evidence>
<dbReference type="GO" id="GO:0030246">
    <property type="term" value="F:carbohydrate binding"/>
    <property type="evidence" value="ECO:0007669"/>
    <property type="project" value="InterPro"/>
</dbReference>
<dbReference type="PANTHER" id="PTHR30069">
    <property type="entry name" value="TONB-DEPENDENT OUTER MEMBRANE RECEPTOR"/>
    <property type="match status" value="1"/>
</dbReference>
<dbReference type="Pfam" id="PF13620">
    <property type="entry name" value="CarboxypepD_reg"/>
    <property type="match status" value="1"/>
</dbReference>
<dbReference type="Gene3D" id="2.170.130.10">
    <property type="entry name" value="TonB-dependent receptor, plug domain"/>
    <property type="match status" value="1"/>
</dbReference>
<dbReference type="InterPro" id="IPR012910">
    <property type="entry name" value="Plug_dom"/>
</dbReference>
<gene>
    <name evidence="15" type="ORF">NCTC13492_02956</name>
    <name evidence="14" type="ORF">SAMN05421542_3394</name>
</gene>
<dbReference type="GO" id="GO:0044718">
    <property type="term" value="P:siderophore transmembrane transport"/>
    <property type="evidence" value="ECO:0007669"/>
    <property type="project" value="TreeGrafter"/>
</dbReference>
<evidence type="ECO:0000256" key="11">
    <source>
        <dbReference type="RuleBase" id="RU003357"/>
    </source>
</evidence>
<dbReference type="Pfam" id="PF00593">
    <property type="entry name" value="TonB_dep_Rec_b-barrel"/>
    <property type="match status" value="1"/>
</dbReference>
<keyword evidence="6 11" id="KW-0798">TonB box</keyword>
<dbReference type="GO" id="GO:0015344">
    <property type="term" value="F:siderophore uptake transmembrane transporter activity"/>
    <property type="evidence" value="ECO:0007669"/>
    <property type="project" value="TreeGrafter"/>
</dbReference>
<dbReference type="Pfam" id="PF07715">
    <property type="entry name" value="Plug"/>
    <property type="match status" value="1"/>
</dbReference>
<keyword evidence="9 10" id="KW-0998">Cell outer membrane</keyword>
<evidence type="ECO:0000256" key="6">
    <source>
        <dbReference type="ARBA" id="ARBA00023077"/>
    </source>
</evidence>
<dbReference type="InterPro" id="IPR000531">
    <property type="entry name" value="Beta-barrel_TonB"/>
</dbReference>
<dbReference type="SUPFAM" id="SSF49452">
    <property type="entry name" value="Starch-binding domain-like"/>
    <property type="match status" value="1"/>
</dbReference>
<keyword evidence="5" id="KW-0732">Signal</keyword>
<dbReference type="PROSITE" id="PS52016">
    <property type="entry name" value="TONB_DEPENDENT_REC_3"/>
    <property type="match status" value="1"/>
</dbReference>
<evidence type="ECO:0000256" key="2">
    <source>
        <dbReference type="ARBA" id="ARBA00022448"/>
    </source>
</evidence>
<organism evidence="15 17">
    <name type="scientific">Chryseobacterium jejuense</name>
    <dbReference type="NCBI Taxonomy" id="445960"/>
    <lineage>
        <taxon>Bacteria</taxon>
        <taxon>Pseudomonadati</taxon>
        <taxon>Bacteroidota</taxon>
        <taxon>Flavobacteriia</taxon>
        <taxon>Flavobacteriales</taxon>
        <taxon>Weeksellaceae</taxon>
        <taxon>Chryseobacterium group</taxon>
        <taxon>Chryseobacterium</taxon>
    </lineage>
</organism>
<dbReference type="InterPro" id="IPR039426">
    <property type="entry name" value="TonB-dep_rcpt-like"/>
</dbReference>
<reference evidence="15 17" key="2">
    <citation type="submission" date="2018-06" db="EMBL/GenBank/DDBJ databases">
        <authorList>
            <consortium name="Pathogen Informatics"/>
            <person name="Doyle S."/>
        </authorList>
    </citation>
    <scope>NUCLEOTIDE SEQUENCE [LARGE SCALE GENOMIC DNA]</scope>
    <source>
        <strain evidence="15 17">NCTC13492</strain>
    </source>
</reference>
<evidence type="ECO:0000256" key="5">
    <source>
        <dbReference type="ARBA" id="ARBA00022729"/>
    </source>
</evidence>
<keyword evidence="3 10" id="KW-1134">Transmembrane beta strand</keyword>
<feature type="domain" description="TonB-dependent receptor plug" evidence="13">
    <location>
        <begin position="134"/>
        <end position="231"/>
    </location>
</feature>
<dbReference type="InterPro" id="IPR036942">
    <property type="entry name" value="Beta-barrel_TonB_sf"/>
</dbReference>
<evidence type="ECO:0000313" key="17">
    <source>
        <dbReference type="Proteomes" id="UP000251670"/>
    </source>
</evidence>
<sequence>MYLSLKGYAINLFTMKLIYCLLLIFCGSVFTSAQKTYTVQGTVQDFHDKTMLENAVVKIGNFTAKTDKKGVFSLNKVPAGKYTLIAKHPDCNDYTENIEVAQDVHLVITLEHHSNDIETITIHGNHKNNGSLVIKTVSKSDIEKNSTDNLGNLLSKISGVTALKTGNNISKPVIHGLYGSRISILNNGVRLAEQEWGVEHAPNVDINNFQHIDVIKGASALKYGSDAVGGVVVMEPEVFPKKDTIKGAIGLTGISNGRGLGVDVDVAKTWKNGWAVKSGGSIKKLGDQSAPDYNLKNTGMDFSSFNFTVQNNTFERGISFDYYLTNQNIGILRDSHVSTNGDYERAMNANPPVYSGKFSYDIDNPRQVVEHHIAKISAFKRFENIGKLSATYSYQYNHRQEYDIRRGELKDTPALDLELMTHQFNINDLIERGKWSLETGIDAGFQNNYSDPATKARRLIPNYDKYSAGAYSIFKYKISPEFNFETGARYDFTRYDVTKWYDMSDWEKLYADTYPQFYVKTDQNRILTRPQLNYNNVSFNAGLEYRPNANFDLKFNYAKVGRSPNVAELFSDGLHHSAGVIETGDMSLKNEQGHQFNLNIDSKFNVLKGLNVSVNPYLFITKNFINEVPVGIKGTIRGVFPEWEYQQIDAKMYGVDLDVNWKLTDDLTYVGKGSYVYGKDDTNNEPLILMMPPNFSNALQFKKQKWNNFYFTVENQTFLKQTRFPIRNIPLELYENGELVDKVLDISTPPKGYSLWNIQTGINISKNFSAGLIVNNLFNTSYREYLNRLRFFANEPGRNFIVSFRYKF</sequence>
<dbReference type="AlphaFoldDB" id="A0A2X2XCZ5"/>
<name>A0A2X2XCZ5_CHRJE</name>
<evidence type="ECO:0000256" key="7">
    <source>
        <dbReference type="ARBA" id="ARBA00023136"/>
    </source>
</evidence>
<evidence type="ECO:0000259" key="13">
    <source>
        <dbReference type="Pfam" id="PF07715"/>
    </source>
</evidence>
<keyword evidence="16" id="KW-1185">Reference proteome</keyword>
<evidence type="ECO:0000256" key="4">
    <source>
        <dbReference type="ARBA" id="ARBA00022692"/>
    </source>
</evidence>
<dbReference type="EMBL" id="FNEG01000005">
    <property type="protein sequence ID" value="SDJ38758.1"/>
    <property type="molecule type" value="Genomic_DNA"/>
</dbReference>
<keyword evidence="8 15" id="KW-0675">Receptor</keyword>
<dbReference type="InterPro" id="IPR037066">
    <property type="entry name" value="Plug_dom_sf"/>
</dbReference>
<dbReference type="GO" id="GO:0009279">
    <property type="term" value="C:cell outer membrane"/>
    <property type="evidence" value="ECO:0007669"/>
    <property type="project" value="UniProtKB-SubCell"/>
</dbReference>
<keyword evidence="4 10" id="KW-0812">Transmembrane</keyword>
<evidence type="ECO:0000256" key="10">
    <source>
        <dbReference type="PROSITE-ProRule" id="PRU01360"/>
    </source>
</evidence>
<keyword evidence="2 10" id="KW-0813">Transport</keyword>
<evidence type="ECO:0000256" key="8">
    <source>
        <dbReference type="ARBA" id="ARBA00023170"/>
    </source>
</evidence>
<evidence type="ECO:0000313" key="14">
    <source>
        <dbReference type="EMBL" id="SDJ38758.1"/>
    </source>
</evidence>
<dbReference type="Proteomes" id="UP000199426">
    <property type="component" value="Unassembled WGS sequence"/>
</dbReference>
<dbReference type="InterPro" id="IPR013784">
    <property type="entry name" value="Carb-bd-like_fold"/>
</dbReference>
<evidence type="ECO:0000259" key="12">
    <source>
        <dbReference type="Pfam" id="PF00593"/>
    </source>
</evidence>
<protein>
    <submittedName>
        <fullName evidence="14">Iron complex outermembrane recepter protein</fullName>
    </submittedName>
    <submittedName>
        <fullName evidence="15">Probable TonB-dependent receptor NMB0964</fullName>
    </submittedName>
</protein>
<evidence type="ECO:0000256" key="1">
    <source>
        <dbReference type="ARBA" id="ARBA00004571"/>
    </source>
</evidence>
<evidence type="ECO:0000256" key="9">
    <source>
        <dbReference type="ARBA" id="ARBA00023237"/>
    </source>
</evidence>
<dbReference type="Gene3D" id="2.60.40.1120">
    <property type="entry name" value="Carboxypeptidase-like, regulatory domain"/>
    <property type="match status" value="1"/>
</dbReference>
<reference evidence="14 16" key="1">
    <citation type="submission" date="2016-10" db="EMBL/GenBank/DDBJ databases">
        <authorList>
            <person name="Varghese N."/>
            <person name="Submissions S."/>
        </authorList>
    </citation>
    <scope>NUCLEOTIDE SEQUENCE [LARGE SCALE GENOMIC DNA]</scope>
    <source>
        <strain evidence="14 16">DSM 19299</strain>
    </source>
</reference>
<comment type="subcellular location">
    <subcellularLocation>
        <location evidence="1 10">Cell outer membrane</location>
        <topology evidence="1 10">Multi-pass membrane protein</topology>
    </subcellularLocation>
</comment>
<evidence type="ECO:0000256" key="3">
    <source>
        <dbReference type="ARBA" id="ARBA00022452"/>
    </source>
</evidence>
<dbReference type="Gene3D" id="2.40.170.20">
    <property type="entry name" value="TonB-dependent receptor, beta-barrel domain"/>
    <property type="match status" value="1"/>
</dbReference>
<evidence type="ECO:0000313" key="15">
    <source>
        <dbReference type="EMBL" id="SQB45895.1"/>
    </source>
</evidence>
<comment type="similarity">
    <text evidence="10 11">Belongs to the TonB-dependent receptor family.</text>
</comment>
<dbReference type="STRING" id="445960.SAMN05421542_3394"/>
<keyword evidence="7 10" id="KW-0472">Membrane</keyword>
<accession>A0A2X2XCZ5</accession>